<dbReference type="FunFam" id="3.40.50.11060:FF:000001">
    <property type="entry name" value="GTPase HflX"/>
    <property type="match status" value="1"/>
</dbReference>
<keyword evidence="11" id="KW-1185">Reference proteome</keyword>
<keyword evidence="3 6" id="KW-0547">Nucleotide-binding</keyword>
<evidence type="ECO:0000259" key="9">
    <source>
        <dbReference type="PROSITE" id="PS51705"/>
    </source>
</evidence>
<dbReference type="Pfam" id="PF13167">
    <property type="entry name" value="GTP-bdg_N"/>
    <property type="match status" value="1"/>
</dbReference>
<protein>
    <recommendedName>
        <fullName evidence="6">GTPase HflX</fullName>
    </recommendedName>
    <alternativeName>
        <fullName evidence="6">GTP-binding protein HflX</fullName>
    </alternativeName>
</protein>
<evidence type="ECO:0000256" key="8">
    <source>
        <dbReference type="PIRSR" id="PIRSR006809-2"/>
    </source>
</evidence>
<dbReference type="NCBIfam" id="TIGR03156">
    <property type="entry name" value="GTP_HflX"/>
    <property type="match status" value="1"/>
</dbReference>
<organism evidence="10 11">
    <name type="scientific">Enterocloster lavalensis</name>
    <dbReference type="NCBI Taxonomy" id="460384"/>
    <lineage>
        <taxon>Bacteria</taxon>
        <taxon>Bacillati</taxon>
        <taxon>Bacillota</taxon>
        <taxon>Clostridia</taxon>
        <taxon>Lachnospirales</taxon>
        <taxon>Lachnospiraceae</taxon>
        <taxon>Enterocloster</taxon>
    </lineage>
</organism>
<dbReference type="AlphaFoldDB" id="A0A1I0EAL5"/>
<dbReference type="Pfam" id="PF16360">
    <property type="entry name" value="GTP-bdg_M"/>
    <property type="match status" value="1"/>
</dbReference>
<feature type="binding site" evidence="7">
    <location>
        <begin position="255"/>
        <end position="258"/>
    </location>
    <ligand>
        <name>GTP</name>
        <dbReference type="ChEBI" id="CHEBI:37565"/>
    </ligand>
</feature>
<dbReference type="InterPro" id="IPR005225">
    <property type="entry name" value="Small_GTP-bd"/>
</dbReference>
<evidence type="ECO:0000256" key="7">
    <source>
        <dbReference type="PIRSR" id="PIRSR006809-1"/>
    </source>
</evidence>
<dbReference type="InterPro" id="IPR027417">
    <property type="entry name" value="P-loop_NTPase"/>
</dbReference>
<dbReference type="InterPro" id="IPR025121">
    <property type="entry name" value="GTPase_HflX_N"/>
</dbReference>
<reference evidence="11" key="1">
    <citation type="submission" date="2016-10" db="EMBL/GenBank/DDBJ databases">
        <authorList>
            <person name="Varghese N."/>
            <person name="Submissions S."/>
        </authorList>
    </citation>
    <scope>NUCLEOTIDE SEQUENCE [LARGE SCALE GENOMIC DNA]</scope>
    <source>
        <strain evidence="11">NLAE-zl-G277</strain>
    </source>
</reference>
<dbReference type="RefSeq" id="WP_092362013.1">
    <property type="nucleotide sequence ID" value="NZ_FOIM01000006.1"/>
</dbReference>
<dbReference type="Gene3D" id="3.40.50.300">
    <property type="entry name" value="P-loop containing nucleotide triphosphate hydrolases"/>
    <property type="match status" value="1"/>
</dbReference>
<dbReference type="InterPro" id="IPR006073">
    <property type="entry name" value="GTP-bd"/>
</dbReference>
<feature type="binding site" evidence="8">
    <location>
        <position position="215"/>
    </location>
    <ligand>
        <name>Mg(2+)</name>
        <dbReference type="ChEBI" id="CHEBI:18420"/>
    </ligand>
</feature>
<keyword evidence="4 8" id="KW-0460">Magnesium</keyword>
<comment type="similarity">
    <text evidence="6">Belongs to the TRAFAC class OBG-HflX-like GTPase superfamily. HflX GTPase family.</text>
</comment>
<dbReference type="PANTHER" id="PTHR10229:SF0">
    <property type="entry name" value="GTP-BINDING PROTEIN 6-RELATED"/>
    <property type="match status" value="1"/>
</dbReference>
<sequence>MAELFDLKETEERVVLIAVSTGDGDDSEASLKELAELVKTAGAVTVDKVIQNREKVHPGTYLGKGKIEEVKDLVWELDATGVVCDDELSPAQLKNLEAALDTKVMDRTMVILDIFASRAHTREGKIQVELAQLKYRAARLVGMRASLSRLGGGIGTRGPGEKKLEVDRRLIHERIGQLKAELEDVKRHREVTRQQREQGCAVSAAIVGYTNAGKSTLLNHLTDADILAEDKLFATLDPTTRSFTLPGDQQILLTDTVGFIRKLPHHLIEAFKSTLEEAKYSDIILHVVDCSNPQMDMQMHVVRETLKDLEIVDKTVVTVFNKTDRLRALVESGEAGPLAQLPRDFSADYQVRISAKTGEGLDELCGILEQIIRSRRVHLEKVYPYSQAGRIQTIRKYGQLLKEEYTEDGIAVEAYVPAELFGKLYAD</sequence>
<dbReference type="PRINTS" id="PR00326">
    <property type="entry name" value="GTP1OBG"/>
</dbReference>
<evidence type="ECO:0000256" key="5">
    <source>
        <dbReference type="ARBA" id="ARBA00023134"/>
    </source>
</evidence>
<comment type="subunit">
    <text evidence="6">Monomer. Associates with the 50S ribosomal subunit.</text>
</comment>
<dbReference type="GO" id="GO:0003924">
    <property type="term" value="F:GTPase activity"/>
    <property type="evidence" value="ECO:0007669"/>
    <property type="project" value="UniProtKB-UniRule"/>
</dbReference>
<dbReference type="NCBIfam" id="TIGR00231">
    <property type="entry name" value="small_GTP"/>
    <property type="match status" value="1"/>
</dbReference>
<proteinExistence type="inferred from homology"/>
<feature type="binding site" evidence="7">
    <location>
        <begin position="208"/>
        <end position="215"/>
    </location>
    <ligand>
        <name>GTP</name>
        <dbReference type="ChEBI" id="CHEBI:37565"/>
    </ligand>
</feature>
<evidence type="ECO:0000256" key="4">
    <source>
        <dbReference type="ARBA" id="ARBA00022842"/>
    </source>
</evidence>
<dbReference type="CDD" id="cd01878">
    <property type="entry name" value="HflX"/>
    <property type="match status" value="1"/>
</dbReference>
<dbReference type="PROSITE" id="PS51705">
    <property type="entry name" value="G_HFLX"/>
    <property type="match status" value="1"/>
</dbReference>
<dbReference type="Gene3D" id="6.10.250.2860">
    <property type="match status" value="1"/>
</dbReference>
<keyword evidence="2 8" id="KW-0479">Metal-binding</keyword>
<dbReference type="InterPro" id="IPR042108">
    <property type="entry name" value="GTPase_HflX_N_sf"/>
</dbReference>
<dbReference type="GO" id="GO:0005525">
    <property type="term" value="F:GTP binding"/>
    <property type="evidence" value="ECO:0007669"/>
    <property type="project" value="UniProtKB-UniRule"/>
</dbReference>
<dbReference type="InterPro" id="IPR032305">
    <property type="entry name" value="GTP-bd_M"/>
</dbReference>
<evidence type="ECO:0000256" key="1">
    <source>
        <dbReference type="ARBA" id="ARBA00022490"/>
    </source>
</evidence>
<feature type="binding site" evidence="8">
    <location>
        <position position="235"/>
    </location>
    <ligand>
        <name>Mg(2+)</name>
        <dbReference type="ChEBI" id="CHEBI:18420"/>
    </ligand>
</feature>
<gene>
    <name evidence="6" type="primary">hflX</name>
    <name evidence="10" type="ORF">SAMN05216313_10622</name>
</gene>
<dbReference type="PIRSF" id="PIRSF006809">
    <property type="entry name" value="GTP-binding_hflX_prd"/>
    <property type="match status" value="1"/>
</dbReference>
<feature type="binding site" evidence="7">
    <location>
        <begin position="354"/>
        <end position="356"/>
    </location>
    <ligand>
        <name>GTP</name>
        <dbReference type="ChEBI" id="CHEBI:37565"/>
    </ligand>
</feature>
<dbReference type="Pfam" id="PF01926">
    <property type="entry name" value="MMR_HSR1"/>
    <property type="match status" value="1"/>
</dbReference>
<comment type="cofactor">
    <cofactor evidence="8">
        <name>Mg(2+)</name>
        <dbReference type="ChEBI" id="CHEBI:18420"/>
    </cofactor>
</comment>
<dbReference type="InterPro" id="IPR016496">
    <property type="entry name" value="GTPase_HflX"/>
</dbReference>
<evidence type="ECO:0000256" key="6">
    <source>
        <dbReference type="HAMAP-Rule" id="MF_00900"/>
    </source>
</evidence>
<feature type="binding site" evidence="7">
    <location>
        <begin position="233"/>
        <end position="237"/>
    </location>
    <ligand>
        <name>GTP</name>
        <dbReference type="ChEBI" id="CHEBI:37565"/>
    </ligand>
</feature>
<keyword evidence="1 6" id="KW-0963">Cytoplasm</keyword>
<evidence type="ECO:0000256" key="3">
    <source>
        <dbReference type="ARBA" id="ARBA00022741"/>
    </source>
</evidence>
<keyword evidence="5 6" id="KW-0342">GTP-binding</keyword>
<evidence type="ECO:0000256" key="2">
    <source>
        <dbReference type="ARBA" id="ARBA00022723"/>
    </source>
</evidence>
<accession>A0A1I0EAL5</accession>
<feature type="binding site" evidence="7">
    <location>
        <begin position="321"/>
        <end position="324"/>
    </location>
    <ligand>
        <name>GTP</name>
        <dbReference type="ChEBI" id="CHEBI:37565"/>
    </ligand>
</feature>
<dbReference type="STRING" id="460384.SAMN05216313_10622"/>
<comment type="subcellular location">
    <subcellularLocation>
        <location evidence="6">Cytoplasm</location>
    </subcellularLocation>
    <text evidence="6">May associate with membranes.</text>
</comment>
<feature type="domain" description="Hflx-type G" evidence="9">
    <location>
        <begin position="202"/>
        <end position="376"/>
    </location>
</feature>
<comment type="function">
    <text evidence="6">GTPase that associates with the 50S ribosomal subunit and may have a role during protein synthesis or ribosome biogenesis.</text>
</comment>
<dbReference type="Gene3D" id="3.40.50.11060">
    <property type="entry name" value="GTPase HflX, N-terminal domain"/>
    <property type="match status" value="1"/>
</dbReference>
<dbReference type="Proteomes" id="UP000198508">
    <property type="component" value="Unassembled WGS sequence"/>
</dbReference>
<dbReference type="PANTHER" id="PTHR10229">
    <property type="entry name" value="GTP-BINDING PROTEIN HFLX"/>
    <property type="match status" value="1"/>
</dbReference>
<dbReference type="InterPro" id="IPR030394">
    <property type="entry name" value="G_HFLX_dom"/>
</dbReference>
<dbReference type="EMBL" id="FOIM01000006">
    <property type="protein sequence ID" value="SET42271.1"/>
    <property type="molecule type" value="Genomic_DNA"/>
</dbReference>
<name>A0A1I0EAL5_9FIRM</name>
<dbReference type="SUPFAM" id="SSF52540">
    <property type="entry name" value="P-loop containing nucleoside triphosphate hydrolases"/>
    <property type="match status" value="1"/>
</dbReference>
<evidence type="ECO:0000313" key="10">
    <source>
        <dbReference type="EMBL" id="SET42271.1"/>
    </source>
</evidence>
<dbReference type="GO" id="GO:0043022">
    <property type="term" value="F:ribosome binding"/>
    <property type="evidence" value="ECO:0007669"/>
    <property type="project" value="TreeGrafter"/>
</dbReference>
<dbReference type="GO" id="GO:0005737">
    <property type="term" value="C:cytoplasm"/>
    <property type="evidence" value="ECO:0007669"/>
    <property type="project" value="UniProtKB-SubCell"/>
</dbReference>
<evidence type="ECO:0000313" key="11">
    <source>
        <dbReference type="Proteomes" id="UP000198508"/>
    </source>
</evidence>
<dbReference type="HAMAP" id="MF_00900">
    <property type="entry name" value="GTPase_HflX"/>
    <property type="match status" value="1"/>
</dbReference>
<dbReference type="GO" id="GO:0046872">
    <property type="term" value="F:metal ion binding"/>
    <property type="evidence" value="ECO:0007669"/>
    <property type="project" value="UniProtKB-KW"/>
</dbReference>